<evidence type="ECO:0000256" key="2">
    <source>
        <dbReference type="ARBA" id="ARBA00010735"/>
    </source>
</evidence>
<dbReference type="Pfam" id="PF03591">
    <property type="entry name" value="AzlC"/>
    <property type="match status" value="1"/>
</dbReference>
<dbReference type="PANTHER" id="PTHR34979">
    <property type="entry name" value="INNER MEMBRANE PROTEIN YGAZ"/>
    <property type="match status" value="1"/>
</dbReference>
<feature type="transmembrane region" description="Helical" evidence="8">
    <location>
        <begin position="220"/>
        <end position="237"/>
    </location>
</feature>
<evidence type="ECO:0000313" key="10">
    <source>
        <dbReference type="Proteomes" id="UP001165541"/>
    </source>
</evidence>
<keyword evidence="6 8" id="KW-1133">Transmembrane helix</keyword>
<evidence type="ECO:0000256" key="7">
    <source>
        <dbReference type="ARBA" id="ARBA00023136"/>
    </source>
</evidence>
<protein>
    <submittedName>
        <fullName evidence="9">AzlC family ABC transporter permease</fullName>
    </submittedName>
</protein>
<keyword evidence="10" id="KW-1185">Reference proteome</keyword>
<evidence type="ECO:0000256" key="6">
    <source>
        <dbReference type="ARBA" id="ARBA00022989"/>
    </source>
</evidence>
<feature type="transmembrane region" description="Helical" evidence="8">
    <location>
        <begin position="84"/>
        <end position="106"/>
    </location>
</feature>
<comment type="caution">
    <text evidence="9">The sequence shown here is derived from an EMBL/GenBank/DDBJ whole genome shotgun (WGS) entry which is preliminary data.</text>
</comment>
<accession>A0ABT0YSW5</accession>
<feature type="transmembrane region" description="Helical" evidence="8">
    <location>
        <begin position="52"/>
        <end position="72"/>
    </location>
</feature>
<sequence length="250" mass="26379">MRQLSAFRPPLVPPGFGLGMQRSAPLALGVAAYGLVWGALAGQAGLAPLETGLMSAAVFAGAAQFVALGFWQGGGAHALPLWPIVVTTLIVNLRFVLMSASLYPMFEREAARRRWLTAFWISDENWALTSAELAQGRGSVGFLLGGGLLVYGAWLLSSVAGRLAGTWLGDPARFGLDFAFTASFLALLLGLWRGRPTLLPWAVAAITAVLAHAWLPGKWYIVVGGLCGSIAGAWAPVRRVEKTPPCAPTP</sequence>
<comment type="similarity">
    <text evidence="2">Belongs to the AzlC family.</text>
</comment>
<gene>
    <name evidence="9" type="ORF">M8A51_20020</name>
</gene>
<keyword evidence="7 8" id="KW-0472">Membrane</keyword>
<feature type="transmembrane region" description="Helical" evidence="8">
    <location>
        <begin position="20"/>
        <end position="40"/>
    </location>
</feature>
<name>A0ABT0YSW5_9BURK</name>
<comment type="subcellular location">
    <subcellularLocation>
        <location evidence="1">Cell membrane</location>
        <topology evidence="1">Multi-pass membrane protein</topology>
    </subcellularLocation>
</comment>
<feature type="transmembrane region" description="Helical" evidence="8">
    <location>
        <begin position="140"/>
        <end position="160"/>
    </location>
</feature>
<evidence type="ECO:0000313" key="9">
    <source>
        <dbReference type="EMBL" id="MCM5681820.1"/>
    </source>
</evidence>
<keyword evidence="4" id="KW-1003">Cell membrane</keyword>
<dbReference type="InterPro" id="IPR011606">
    <property type="entry name" value="Brnchd-chn_aa_trnsp_permease"/>
</dbReference>
<dbReference type="PANTHER" id="PTHR34979:SF1">
    <property type="entry name" value="INNER MEMBRANE PROTEIN YGAZ"/>
    <property type="match status" value="1"/>
</dbReference>
<evidence type="ECO:0000256" key="8">
    <source>
        <dbReference type="SAM" id="Phobius"/>
    </source>
</evidence>
<evidence type="ECO:0000256" key="3">
    <source>
        <dbReference type="ARBA" id="ARBA00022448"/>
    </source>
</evidence>
<dbReference type="RefSeq" id="WP_251780300.1">
    <property type="nucleotide sequence ID" value="NZ_JAMKFE010000014.1"/>
</dbReference>
<keyword evidence="3" id="KW-0813">Transport</keyword>
<keyword evidence="5 8" id="KW-0812">Transmembrane</keyword>
<evidence type="ECO:0000256" key="4">
    <source>
        <dbReference type="ARBA" id="ARBA00022475"/>
    </source>
</evidence>
<dbReference type="EMBL" id="JAMKFE010000014">
    <property type="protein sequence ID" value="MCM5681820.1"/>
    <property type="molecule type" value="Genomic_DNA"/>
</dbReference>
<feature type="transmembrane region" description="Helical" evidence="8">
    <location>
        <begin position="198"/>
        <end position="214"/>
    </location>
</feature>
<dbReference type="Proteomes" id="UP001165541">
    <property type="component" value="Unassembled WGS sequence"/>
</dbReference>
<feature type="transmembrane region" description="Helical" evidence="8">
    <location>
        <begin position="172"/>
        <end position="191"/>
    </location>
</feature>
<reference evidence="9" key="1">
    <citation type="submission" date="2022-05" db="EMBL/GenBank/DDBJ databases">
        <title>Schlegelella sp. nov., isolated from mangrove soil.</title>
        <authorList>
            <person name="Liu Y."/>
            <person name="Ge X."/>
            <person name="Liu W."/>
        </authorList>
    </citation>
    <scope>NUCLEOTIDE SEQUENCE</scope>
    <source>
        <strain evidence="9">S2-27</strain>
    </source>
</reference>
<evidence type="ECO:0000256" key="5">
    <source>
        <dbReference type="ARBA" id="ARBA00022692"/>
    </source>
</evidence>
<evidence type="ECO:0000256" key="1">
    <source>
        <dbReference type="ARBA" id="ARBA00004651"/>
    </source>
</evidence>
<organism evidence="9 10">
    <name type="scientific">Caldimonas mangrovi</name>
    <dbReference type="NCBI Taxonomy" id="2944811"/>
    <lineage>
        <taxon>Bacteria</taxon>
        <taxon>Pseudomonadati</taxon>
        <taxon>Pseudomonadota</taxon>
        <taxon>Betaproteobacteria</taxon>
        <taxon>Burkholderiales</taxon>
        <taxon>Sphaerotilaceae</taxon>
        <taxon>Caldimonas</taxon>
    </lineage>
</organism>
<proteinExistence type="inferred from homology"/>